<proteinExistence type="predicted"/>
<feature type="chain" id="PRO_5015354034" evidence="1">
    <location>
        <begin position="19"/>
        <end position="139"/>
    </location>
</feature>
<evidence type="ECO:0000256" key="1">
    <source>
        <dbReference type="SAM" id="SignalP"/>
    </source>
</evidence>
<dbReference type="Proteomes" id="UP000240505">
    <property type="component" value="Chromosome"/>
</dbReference>
<reference evidence="2 3" key="1">
    <citation type="submission" date="2018-03" db="EMBL/GenBank/DDBJ databases">
        <title>Massilia armeniaca sp. nov., isolated from desert soil.</title>
        <authorList>
            <person name="Huang H."/>
            <person name="Ren M."/>
        </authorList>
    </citation>
    <scope>NUCLEOTIDE SEQUENCE [LARGE SCALE GENOMIC DNA]</scope>
    <source>
        <strain evidence="2 3">ZMN-3</strain>
    </source>
</reference>
<dbReference type="AlphaFoldDB" id="A0A2R4CDC4"/>
<sequence length="139" mass="14940">MKPTIPLLLALAAAGAQAAPLAADHPIVGIWRLEVPETACTETYRIRTDGTALVTSAGEVAETTFDIAPQPDANGFYRTVNRIVKDNGKPDCTGQVTKPGHTINTFILFHPSGNQFLMCQAPDRRACIGPLIRVTGDWI</sequence>
<dbReference type="KEGG" id="masz:C9I28_19955"/>
<organism evidence="2 3">
    <name type="scientific">Pseudoduganella armeniaca</name>
    <dbReference type="NCBI Taxonomy" id="2072590"/>
    <lineage>
        <taxon>Bacteria</taxon>
        <taxon>Pseudomonadati</taxon>
        <taxon>Pseudomonadota</taxon>
        <taxon>Betaproteobacteria</taxon>
        <taxon>Burkholderiales</taxon>
        <taxon>Oxalobacteraceae</taxon>
        <taxon>Telluria group</taxon>
        <taxon>Pseudoduganella</taxon>
    </lineage>
</organism>
<evidence type="ECO:0000313" key="2">
    <source>
        <dbReference type="EMBL" id="AVR97654.1"/>
    </source>
</evidence>
<feature type="signal peptide" evidence="1">
    <location>
        <begin position="1"/>
        <end position="18"/>
    </location>
</feature>
<dbReference type="RefSeq" id="WP_107142995.1">
    <property type="nucleotide sequence ID" value="NZ_CP028324.1"/>
</dbReference>
<name>A0A2R4CDC4_9BURK</name>
<gene>
    <name evidence="2" type="ORF">C9I28_19955</name>
</gene>
<keyword evidence="1" id="KW-0732">Signal</keyword>
<keyword evidence="3" id="KW-1185">Reference proteome</keyword>
<dbReference type="EMBL" id="CP028324">
    <property type="protein sequence ID" value="AVR97654.1"/>
    <property type="molecule type" value="Genomic_DNA"/>
</dbReference>
<dbReference type="OrthoDB" id="8538300at2"/>
<protein>
    <submittedName>
        <fullName evidence="2">Uncharacterized protein</fullName>
    </submittedName>
</protein>
<accession>A0A2R4CDC4</accession>
<evidence type="ECO:0000313" key="3">
    <source>
        <dbReference type="Proteomes" id="UP000240505"/>
    </source>
</evidence>